<comment type="caution">
    <text evidence="2">The sequence shown here is derived from an EMBL/GenBank/DDBJ whole genome shotgun (WGS) entry which is preliminary data.</text>
</comment>
<protein>
    <submittedName>
        <fullName evidence="2">Uncharacterized protein</fullName>
    </submittedName>
</protein>
<organism evidence="2 3">
    <name type="scientific">Aromia moschata</name>
    <dbReference type="NCBI Taxonomy" id="1265417"/>
    <lineage>
        <taxon>Eukaryota</taxon>
        <taxon>Metazoa</taxon>
        <taxon>Ecdysozoa</taxon>
        <taxon>Arthropoda</taxon>
        <taxon>Hexapoda</taxon>
        <taxon>Insecta</taxon>
        <taxon>Pterygota</taxon>
        <taxon>Neoptera</taxon>
        <taxon>Endopterygota</taxon>
        <taxon>Coleoptera</taxon>
        <taxon>Polyphaga</taxon>
        <taxon>Cucujiformia</taxon>
        <taxon>Chrysomeloidea</taxon>
        <taxon>Cerambycidae</taxon>
        <taxon>Cerambycinae</taxon>
        <taxon>Callichromatini</taxon>
        <taxon>Aromia</taxon>
    </lineage>
</organism>
<dbReference type="AlphaFoldDB" id="A0AAV8YKB1"/>
<gene>
    <name evidence="2" type="ORF">NQ318_003768</name>
</gene>
<evidence type="ECO:0000313" key="3">
    <source>
        <dbReference type="Proteomes" id="UP001162162"/>
    </source>
</evidence>
<dbReference type="EMBL" id="JAPWTK010000090">
    <property type="protein sequence ID" value="KAJ8951070.1"/>
    <property type="molecule type" value="Genomic_DNA"/>
</dbReference>
<reference evidence="2" key="1">
    <citation type="journal article" date="2023" name="Insect Mol. Biol.">
        <title>Genome sequencing provides insights into the evolution of gene families encoding plant cell wall-degrading enzymes in longhorned beetles.</title>
        <authorList>
            <person name="Shin N.R."/>
            <person name="Okamura Y."/>
            <person name="Kirsch R."/>
            <person name="Pauchet Y."/>
        </authorList>
    </citation>
    <scope>NUCLEOTIDE SEQUENCE</scope>
    <source>
        <strain evidence="2">AMC_N1</strain>
    </source>
</reference>
<accession>A0AAV8YKB1</accession>
<feature type="region of interest" description="Disordered" evidence="1">
    <location>
        <begin position="74"/>
        <end position="102"/>
    </location>
</feature>
<keyword evidence="3" id="KW-1185">Reference proteome</keyword>
<proteinExistence type="predicted"/>
<name>A0AAV8YKB1_9CUCU</name>
<evidence type="ECO:0000256" key="1">
    <source>
        <dbReference type="SAM" id="MobiDB-lite"/>
    </source>
</evidence>
<evidence type="ECO:0000313" key="2">
    <source>
        <dbReference type="EMBL" id="KAJ8951070.1"/>
    </source>
</evidence>
<dbReference type="Proteomes" id="UP001162162">
    <property type="component" value="Unassembled WGS sequence"/>
</dbReference>
<sequence>MRTGKIEAQGTFQELSQSNLNFTKLLVDSNEKGEETSRRETIIVEAISDNYRRVSSLSCTSVSSSIMSELIQGNMESEEDSGEIPESPHSKSTIEQQEIFVR</sequence>